<dbReference type="HAMAP" id="MF_00303">
    <property type="entry name" value="Trigger_factor_Tig"/>
    <property type="match status" value="1"/>
</dbReference>
<dbReference type="GO" id="GO:0003755">
    <property type="term" value="F:peptidyl-prolyl cis-trans isomerase activity"/>
    <property type="evidence" value="ECO:0007669"/>
    <property type="project" value="UniProtKB-UniRule"/>
</dbReference>
<dbReference type="Gene3D" id="3.30.70.1050">
    <property type="entry name" value="Trigger factor ribosome-binding domain"/>
    <property type="match status" value="1"/>
</dbReference>
<dbReference type="PANTHER" id="PTHR30560:SF3">
    <property type="entry name" value="TRIGGER FACTOR-LIKE PROTEIN TIG, CHLOROPLASTIC"/>
    <property type="match status" value="1"/>
</dbReference>
<dbReference type="Proteomes" id="UP000029558">
    <property type="component" value="Chromosome"/>
</dbReference>
<dbReference type="InterPro" id="IPR036611">
    <property type="entry name" value="Trigger_fac_ribosome-bd_sf"/>
</dbReference>
<dbReference type="AlphaFoldDB" id="A0A1L6T9Y8"/>
<dbReference type="PIRSF" id="PIRSF003095">
    <property type="entry name" value="Trigger_factor"/>
    <property type="match status" value="1"/>
</dbReference>
<dbReference type="Pfam" id="PF05698">
    <property type="entry name" value="Trigger_C"/>
    <property type="match status" value="1"/>
</dbReference>
<dbReference type="EMBL" id="CP012508">
    <property type="protein sequence ID" value="ALB22006.1"/>
    <property type="molecule type" value="Genomic_DNA"/>
</dbReference>
<keyword evidence="9 11" id="KW-0131">Cell cycle</keyword>
<evidence type="ECO:0000256" key="10">
    <source>
        <dbReference type="ARBA" id="ARBA00029986"/>
    </source>
</evidence>
<evidence type="ECO:0000256" key="1">
    <source>
        <dbReference type="ARBA" id="ARBA00000971"/>
    </source>
</evidence>
<evidence type="ECO:0000256" key="3">
    <source>
        <dbReference type="ARBA" id="ARBA00013194"/>
    </source>
</evidence>
<evidence type="ECO:0000256" key="4">
    <source>
        <dbReference type="ARBA" id="ARBA00016902"/>
    </source>
</evidence>
<keyword evidence="8 11" id="KW-0413">Isomerase</keyword>
<dbReference type="GO" id="GO:0051083">
    <property type="term" value="P:'de novo' cotranslational protein folding"/>
    <property type="evidence" value="ECO:0007669"/>
    <property type="project" value="TreeGrafter"/>
</dbReference>
<evidence type="ECO:0000256" key="5">
    <source>
        <dbReference type="ARBA" id="ARBA00022618"/>
    </source>
</evidence>
<dbReference type="GO" id="GO:0051301">
    <property type="term" value="P:cell division"/>
    <property type="evidence" value="ECO:0007669"/>
    <property type="project" value="UniProtKB-KW"/>
</dbReference>
<dbReference type="GO" id="GO:0043335">
    <property type="term" value="P:protein unfolding"/>
    <property type="evidence" value="ECO:0007669"/>
    <property type="project" value="TreeGrafter"/>
</dbReference>
<dbReference type="InterPro" id="IPR046357">
    <property type="entry name" value="PPIase_dom_sf"/>
</dbReference>
<dbReference type="RefSeq" id="WP_017377304.1">
    <property type="nucleotide sequence ID" value="NZ_CP013811.1"/>
</dbReference>
<dbReference type="InterPro" id="IPR001179">
    <property type="entry name" value="PPIase_FKBP_dom"/>
</dbReference>
<keyword evidence="11" id="KW-0963">Cytoplasm</keyword>
<comment type="function">
    <text evidence="11">Involved in protein export. Acts as a chaperone by maintaining the newly synthesized protein in an open conformation. Functions as a peptidyl-prolyl cis-trans isomerase.</text>
</comment>
<dbReference type="FunFam" id="3.10.50.40:FF:000001">
    <property type="entry name" value="Trigger factor"/>
    <property type="match status" value="1"/>
</dbReference>
<evidence type="ECO:0000313" key="14">
    <source>
        <dbReference type="EMBL" id="ALB22006.1"/>
    </source>
</evidence>
<dbReference type="Gene3D" id="3.10.50.40">
    <property type="match status" value="1"/>
</dbReference>
<dbReference type="InterPro" id="IPR008881">
    <property type="entry name" value="Trigger_fac_ribosome-bd_bac"/>
</dbReference>
<evidence type="ECO:0000256" key="6">
    <source>
        <dbReference type="ARBA" id="ARBA00023110"/>
    </source>
</evidence>
<evidence type="ECO:0000256" key="9">
    <source>
        <dbReference type="ARBA" id="ARBA00023306"/>
    </source>
</evidence>
<dbReference type="InterPro" id="IPR027304">
    <property type="entry name" value="Trigger_fact/SurA_dom_sf"/>
</dbReference>
<dbReference type="SUPFAM" id="SSF54534">
    <property type="entry name" value="FKBP-like"/>
    <property type="match status" value="1"/>
</dbReference>
<dbReference type="InterPro" id="IPR008880">
    <property type="entry name" value="Trigger_fac_C"/>
</dbReference>
<dbReference type="PANTHER" id="PTHR30560">
    <property type="entry name" value="TRIGGER FACTOR CHAPERONE AND PEPTIDYL-PROLYL CIS/TRANS ISOMERASE"/>
    <property type="match status" value="1"/>
</dbReference>
<keyword evidence="7 11" id="KW-0143">Chaperone</keyword>
<evidence type="ECO:0000256" key="8">
    <source>
        <dbReference type="ARBA" id="ARBA00023235"/>
    </source>
</evidence>
<dbReference type="Pfam" id="PF05697">
    <property type="entry name" value="Trigger_N"/>
    <property type="match status" value="1"/>
</dbReference>
<name>A0A1L6T9Y8_PISSA</name>
<comment type="domain">
    <text evidence="11">Consists of 3 domains; the N-terminus binds the ribosome, the middle domain has PPIase activity, while the C-terminus has intrinsic chaperone activity on its own.</text>
</comment>
<evidence type="ECO:0000256" key="12">
    <source>
        <dbReference type="PROSITE-ProRule" id="PRU00277"/>
    </source>
</evidence>
<comment type="catalytic activity">
    <reaction evidence="1 11 12">
        <text>[protein]-peptidylproline (omega=180) = [protein]-peptidylproline (omega=0)</text>
        <dbReference type="Rhea" id="RHEA:16237"/>
        <dbReference type="Rhea" id="RHEA-COMP:10747"/>
        <dbReference type="Rhea" id="RHEA-COMP:10748"/>
        <dbReference type="ChEBI" id="CHEBI:83833"/>
        <dbReference type="ChEBI" id="CHEBI:83834"/>
        <dbReference type="EC" id="5.2.1.8"/>
    </reaction>
</comment>
<comment type="similarity">
    <text evidence="2 11 13">Belongs to the FKBP-type PPIase family. Tig subfamily.</text>
</comment>
<protein>
    <recommendedName>
        <fullName evidence="4 11">Trigger factor</fullName>
        <shortName evidence="11">TF</shortName>
        <ecNumber evidence="3 11">5.2.1.8</ecNumber>
    </recommendedName>
    <alternativeName>
        <fullName evidence="10 11">PPIase</fullName>
    </alternativeName>
</protein>
<dbReference type="InterPro" id="IPR037041">
    <property type="entry name" value="Trigger_fac_C_sf"/>
</dbReference>
<organism evidence="14 15">
    <name type="scientific">Piscirickettsia salmonis</name>
    <dbReference type="NCBI Taxonomy" id="1238"/>
    <lineage>
        <taxon>Bacteria</taxon>
        <taxon>Pseudomonadati</taxon>
        <taxon>Pseudomonadota</taxon>
        <taxon>Gammaproteobacteria</taxon>
        <taxon>Thiotrichales</taxon>
        <taxon>Piscirickettsiaceae</taxon>
        <taxon>Piscirickettsia</taxon>
    </lineage>
</organism>
<keyword evidence="5 11" id="KW-0132">Cell division</keyword>
<sequence>MRVAVEAGEGLERRLDIAVPATRINGEVDKRLKKIGLTAKMDGFRPGKVPFAVVKSRYGASVYQEVASEVMQSSFYEAIQQEELHPAGYPRFELAKEAEKEEFSFQAVFEVMPKVELIDLVGAEVEKAVGLVEDKDVDNMLETLRKQHCNWVSVEREAQDGDRLAIDFEGRKDGETFAGGSSENFSLVLGSGMMIPGFEDGIMGMKLAEERVINVAFPENYQVSDLAGQPAEFTVKVHGIEAPELPEINDDFAKRLEVNGETVEALREELRTTMQRELDLSVQNKNKTEILDLLVEKNSIDLPKTLIDAEVGRLQQQMQKQYGQMQGAKAPDFPASMFEEQATRRVLLGLLVAEVIEKKELKPDAERVKSMVEKLAAAYEQPQSVIDYYYNSKEKLAEVEAIVMEDQVVDALLEDAHVTEKNVTFAEVMSTAAA</sequence>
<dbReference type="Gene3D" id="1.10.3120.10">
    <property type="entry name" value="Trigger factor, C-terminal domain"/>
    <property type="match status" value="1"/>
</dbReference>
<dbReference type="GO" id="GO:0043022">
    <property type="term" value="F:ribosome binding"/>
    <property type="evidence" value="ECO:0007669"/>
    <property type="project" value="TreeGrafter"/>
</dbReference>
<dbReference type="PROSITE" id="PS50059">
    <property type="entry name" value="FKBP_PPIASE"/>
    <property type="match status" value="1"/>
</dbReference>
<evidence type="ECO:0000313" key="15">
    <source>
        <dbReference type="Proteomes" id="UP000029558"/>
    </source>
</evidence>
<evidence type="ECO:0000256" key="11">
    <source>
        <dbReference type="HAMAP-Rule" id="MF_00303"/>
    </source>
</evidence>
<dbReference type="NCBIfam" id="TIGR00115">
    <property type="entry name" value="tig"/>
    <property type="match status" value="1"/>
</dbReference>
<gene>
    <name evidence="14" type="primary">surA</name>
    <name evidence="11" type="synonym">tig</name>
    <name evidence="14" type="ORF">KU39_823</name>
</gene>
<dbReference type="Pfam" id="PF00254">
    <property type="entry name" value="FKBP_C"/>
    <property type="match status" value="1"/>
</dbReference>
<dbReference type="GO" id="GO:0015031">
    <property type="term" value="P:protein transport"/>
    <property type="evidence" value="ECO:0007669"/>
    <property type="project" value="UniProtKB-UniRule"/>
</dbReference>
<evidence type="ECO:0000256" key="7">
    <source>
        <dbReference type="ARBA" id="ARBA00023186"/>
    </source>
</evidence>
<dbReference type="SUPFAM" id="SSF109998">
    <property type="entry name" value="Triger factor/SurA peptide-binding domain-like"/>
    <property type="match status" value="1"/>
</dbReference>
<reference evidence="14 15" key="1">
    <citation type="journal article" date="2014" name="Genome Announc.">
        <title>Comparative Genome Analysis of Two Isolates of the Fish Pathogen Piscirickettsia salmonis from Different Hosts Reveals Major Differences in Virulence-Associated Secretion Systems.</title>
        <authorList>
            <person name="Bohle H."/>
            <person name="Henriquez P."/>
            <person name="Grothusen H."/>
            <person name="Navas E."/>
            <person name="Sandoval A."/>
            <person name="Bustamante F."/>
            <person name="Bustos P."/>
            <person name="Mancilla M."/>
        </authorList>
    </citation>
    <scope>NUCLEOTIDE SEQUENCE [LARGE SCALE GENOMIC DNA]</scope>
    <source>
        <strain evidence="15">B1-32597</strain>
    </source>
</reference>
<dbReference type="EC" id="5.2.1.8" evidence="3 11"/>
<keyword evidence="6 11" id="KW-0697">Rotamase</keyword>
<evidence type="ECO:0000256" key="2">
    <source>
        <dbReference type="ARBA" id="ARBA00005464"/>
    </source>
</evidence>
<comment type="subcellular location">
    <subcellularLocation>
        <location evidence="11">Cytoplasm</location>
    </subcellularLocation>
    <text evidence="11">About half TF is bound to the ribosome near the polypeptide exit tunnel while the other half is free in the cytoplasm.</text>
</comment>
<dbReference type="OrthoDB" id="9767721at2"/>
<accession>A0A1L6T9Y8</accession>
<dbReference type="SUPFAM" id="SSF102735">
    <property type="entry name" value="Trigger factor ribosome-binding domain"/>
    <property type="match status" value="1"/>
</dbReference>
<dbReference type="InterPro" id="IPR005215">
    <property type="entry name" value="Trig_fac"/>
</dbReference>
<evidence type="ECO:0000256" key="13">
    <source>
        <dbReference type="RuleBase" id="RU003914"/>
    </source>
</evidence>
<dbReference type="GO" id="GO:0044183">
    <property type="term" value="F:protein folding chaperone"/>
    <property type="evidence" value="ECO:0007669"/>
    <property type="project" value="TreeGrafter"/>
</dbReference>
<dbReference type="GO" id="GO:0005737">
    <property type="term" value="C:cytoplasm"/>
    <property type="evidence" value="ECO:0007669"/>
    <property type="project" value="UniProtKB-SubCell"/>
</dbReference>
<proteinExistence type="inferred from homology"/>